<evidence type="ECO:0000313" key="1">
    <source>
        <dbReference type="EMBL" id="QRO49816.1"/>
    </source>
</evidence>
<organism evidence="2 3">
    <name type="scientific">Butyricimonas virosa</name>
    <dbReference type="NCBI Taxonomy" id="544645"/>
    <lineage>
        <taxon>Bacteria</taxon>
        <taxon>Pseudomonadati</taxon>
        <taxon>Bacteroidota</taxon>
        <taxon>Bacteroidia</taxon>
        <taxon>Bacteroidales</taxon>
        <taxon>Odoribacteraceae</taxon>
        <taxon>Butyricimonas</taxon>
    </lineage>
</organism>
<dbReference type="InterPro" id="IPR032299">
    <property type="entry name" value="DUF4843"/>
</dbReference>
<dbReference type="EMBL" id="CP069450">
    <property type="protein sequence ID" value="QRO49816.1"/>
    <property type="molecule type" value="Genomic_DNA"/>
</dbReference>
<evidence type="ECO:0000313" key="3">
    <source>
        <dbReference type="Proteomes" id="UP000286063"/>
    </source>
</evidence>
<accession>A0A413IL86</accession>
<dbReference type="OrthoDB" id="1080788at2"/>
<protein>
    <submittedName>
        <fullName evidence="2">DUF4843 domain-containing protein</fullName>
    </submittedName>
</protein>
<evidence type="ECO:0000313" key="4">
    <source>
        <dbReference type="Proteomes" id="UP000654720"/>
    </source>
</evidence>
<dbReference type="RefSeq" id="WP_027201237.1">
    <property type="nucleotide sequence ID" value="NZ_CAJKXH010000018.1"/>
</dbReference>
<dbReference type="Proteomes" id="UP000286063">
    <property type="component" value="Unassembled WGS sequence"/>
</dbReference>
<proteinExistence type="predicted"/>
<keyword evidence="4" id="KW-1185">Reference proteome</keyword>
<reference evidence="1 4" key="2">
    <citation type="submission" date="2021-02" db="EMBL/GenBank/DDBJ databases">
        <title>FDA dAtabase for Regulatory Grade micrObial Sequences (FDA-ARGOS): Supporting development and validation of Infectious Disease Dx tests.</title>
        <authorList>
            <person name="Carlson P."/>
            <person name="Fischbach M."/>
            <person name="Hastie J."/>
            <person name="Bilen M."/>
            <person name="Cheng A."/>
            <person name="Tallon L."/>
            <person name="Sadzewicz L."/>
            <person name="Zhao X."/>
            <person name="Boylan J."/>
            <person name="Ott S."/>
            <person name="Bowen H."/>
            <person name="Vavikolanu K."/>
            <person name="Mehta A."/>
            <person name="Aluvathingal J."/>
            <person name="Nadendla S."/>
            <person name="Yan Y."/>
            <person name="Sichtig H."/>
        </authorList>
    </citation>
    <scope>NUCLEOTIDE SEQUENCE [LARGE SCALE GENOMIC DNA]</scope>
    <source>
        <strain evidence="1 4">FDAARGOS_1229</strain>
    </source>
</reference>
<gene>
    <name evidence="2" type="ORF">DXA50_13045</name>
    <name evidence="1" type="ORF">I6J59_18375</name>
</gene>
<dbReference type="Proteomes" id="UP000654720">
    <property type="component" value="Chromosome"/>
</dbReference>
<name>A0A413IL86_9BACT</name>
<dbReference type="EMBL" id="QSCR01000024">
    <property type="protein sequence ID" value="RGY15468.1"/>
    <property type="molecule type" value="Genomic_DNA"/>
</dbReference>
<dbReference type="Pfam" id="PF16132">
    <property type="entry name" value="DUF4843"/>
    <property type="match status" value="1"/>
</dbReference>
<reference evidence="2 3" key="1">
    <citation type="submission" date="2018-08" db="EMBL/GenBank/DDBJ databases">
        <title>A genome reference for cultivated species of the human gut microbiota.</title>
        <authorList>
            <person name="Zou Y."/>
            <person name="Xue W."/>
            <person name="Luo G."/>
        </authorList>
    </citation>
    <scope>NUCLEOTIDE SEQUENCE [LARGE SCALE GENOMIC DNA]</scope>
    <source>
        <strain evidence="2 3">OF02-7</strain>
    </source>
</reference>
<dbReference type="GeneID" id="93097447"/>
<sequence>MKKYRFFLLLFVLGFIYMGCEENDIDVYDETPRLNLYYGNLSVYFRDSDYVKGNVEKEWALRVNLQGYHLTEDKNFCMTVRPNDSYSLKANVSFADSYVFPKDSIYQIFTMNVSRPENLTTTKAYRADVCFDLDNPLHQFDPGREDKEVLPLEVYYVIRRNNWNEYQWGEYSDAKYFFMMDHFKATIDDISEGRETRKEIYDAYEEYKKNNPPLLDDKGNEIIFKKVE</sequence>
<dbReference type="AlphaFoldDB" id="A0A413IL86"/>
<evidence type="ECO:0000313" key="2">
    <source>
        <dbReference type="EMBL" id="RGY15468.1"/>
    </source>
</evidence>